<evidence type="ECO:0000259" key="15">
    <source>
        <dbReference type="Pfam" id="PF07715"/>
    </source>
</evidence>
<dbReference type="InterPro" id="IPR010949">
    <property type="entry name" value="TonB_Hb/transfer/lactofer_rcpt"/>
</dbReference>
<dbReference type="InterPro" id="IPR000531">
    <property type="entry name" value="Beta-barrel_TonB"/>
</dbReference>
<evidence type="ECO:0000256" key="8">
    <source>
        <dbReference type="ARBA" id="ARBA00023136"/>
    </source>
</evidence>
<accession>A0A2C9D505</accession>
<dbReference type="CDD" id="cd01347">
    <property type="entry name" value="ligand_gated_channel"/>
    <property type="match status" value="1"/>
</dbReference>
<evidence type="ECO:0000256" key="7">
    <source>
        <dbReference type="ARBA" id="ARBA00023077"/>
    </source>
</evidence>
<keyword evidence="6 13" id="KW-0732">Signal</keyword>
<dbReference type="Proteomes" id="UP000223606">
    <property type="component" value="Chromosome 1"/>
</dbReference>
<evidence type="ECO:0000256" key="5">
    <source>
        <dbReference type="ARBA" id="ARBA00022692"/>
    </source>
</evidence>
<organism evidence="16 17">
    <name type="scientific">Hartmannibacter diazotrophicus</name>
    <dbReference type="NCBI Taxonomy" id="1482074"/>
    <lineage>
        <taxon>Bacteria</taxon>
        <taxon>Pseudomonadati</taxon>
        <taxon>Pseudomonadota</taxon>
        <taxon>Alphaproteobacteria</taxon>
        <taxon>Hyphomicrobiales</taxon>
        <taxon>Pleomorphomonadaceae</taxon>
        <taxon>Hartmannibacter</taxon>
    </lineage>
</organism>
<dbReference type="GO" id="GO:0044718">
    <property type="term" value="P:siderophore transmembrane transport"/>
    <property type="evidence" value="ECO:0007669"/>
    <property type="project" value="TreeGrafter"/>
</dbReference>
<comment type="similarity">
    <text evidence="2 11 12">Belongs to the TonB-dependent receptor family.</text>
</comment>
<dbReference type="AlphaFoldDB" id="A0A2C9D505"/>
<keyword evidence="5 11" id="KW-0812">Transmembrane</keyword>
<sequence>MSDRFLKGWLLTTALAGSLGVAGTAPAFAQEAEAAGQCKPGVDCPTAEEILLDTITVSVNRTKKAPVNTLASVSVVRLNDDDTRPAATTYSDIFNGMPGVTARMDGDDPGASVNIRGLEGFGRVAMIIDGARQNFQQTGHGPNGAFYLDPSLLDEVTVMRGPVANAYGSGAIGGVVYMRTISPSDFLHDDETWAAKSRTVFGTNGAKAETGLTGAYRISDAFSVLGSFNVDRSSDFKDGDGDKVYNSGERIHAGLLKAEIKPADFHTVTLGYLGNQFDYDTGAETATQYDTSVYEQVASARWEYDNPDDRLFNIDASVFYTGTKKDETYLTGANVGLGRSFDIDTAGFNIANTSRFEAGGLAHAVTIGGDFFQDDVETWDEAGAGGDLYTPSGKRKAYGAFIEDAVSYSNWLEVIGGLRFDGYTLDSSAASTDGSRLSPKITVGVKPFEETVAAGLQIYGSYAEGYRAPSTTETLITGTHPGFASFNFLPNPNLKPETAHNFEIGVNYARNGIFTADDKLRLKAAWFHNRVDNFIDADFNFTGNWATSTYQYVNIGEGTLKGFEIEGMYDAGAYFGGISASVIDGTNEDTGEALATVPAAKIVTTAGMRFLERRLSLGAQLESVFAQDDVPSTVSPSDAYNLVNLFASWQATDNLSLGLEVKNLLDETYTEYLSDQPSAGVTVLFSLNARLGG</sequence>
<dbReference type="NCBIfam" id="TIGR01785">
    <property type="entry name" value="TonB-hemin"/>
    <property type="match status" value="1"/>
</dbReference>
<keyword evidence="4 11" id="KW-1134">Transmembrane beta strand</keyword>
<dbReference type="GO" id="GO:0009279">
    <property type="term" value="C:cell outer membrane"/>
    <property type="evidence" value="ECO:0007669"/>
    <property type="project" value="UniProtKB-SubCell"/>
</dbReference>
<reference evidence="17" key="1">
    <citation type="submission" date="2017-09" db="EMBL/GenBank/DDBJ databases">
        <title>Genome sequence of Nannocystis excedens DSM 71.</title>
        <authorList>
            <person name="Blom J."/>
        </authorList>
    </citation>
    <scope>NUCLEOTIDE SEQUENCE [LARGE SCALE GENOMIC DNA]</scope>
    <source>
        <strain evidence="17">type strain: E19</strain>
    </source>
</reference>
<dbReference type="Gene3D" id="2.40.170.20">
    <property type="entry name" value="TonB-dependent receptor, beta-barrel domain"/>
    <property type="match status" value="1"/>
</dbReference>
<evidence type="ECO:0000256" key="2">
    <source>
        <dbReference type="ARBA" id="ARBA00009810"/>
    </source>
</evidence>
<protein>
    <submittedName>
        <fullName evidence="16">Vitamin B12 transporter BtuB</fullName>
    </submittedName>
</protein>
<keyword evidence="17" id="KW-1185">Reference proteome</keyword>
<evidence type="ECO:0000256" key="11">
    <source>
        <dbReference type="PROSITE-ProRule" id="PRU01360"/>
    </source>
</evidence>
<evidence type="ECO:0000256" key="6">
    <source>
        <dbReference type="ARBA" id="ARBA00022729"/>
    </source>
</evidence>
<dbReference type="PANTHER" id="PTHR30069">
    <property type="entry name" value="TONB-DEPENDENT OUTER MEMBRANE RECEPTOR"/>
    <property type="match status" value="1"/>
</dbReference>
<evidence type="ECO:0000256" key="12">
    <source>
        <dbReference type="RuleBase" id="RU003357"/>
    </source>
</evidence>
<dbReference type="SUPFAM" id="SSF56935">
    <property type="entry name" value="Porins"/>
    <property type="match status" value="1"/>
</dbReference>
<evidence type="ECO:0000256" key="13">
    <source>
        <dbReference type="SAM" id="SignalP"/>
    </source>
</evidence>
<dbReference type="Pfam" id="PF07715">
    <property type="entry name" value="Plug"/>
    <property type="match status" value="1"/>
</dbReference>
<comment type="subcellular location">
    <subcellularLocation>
        <location evidence="1 11">Cell outer membrane</location>
        <topology evidence="1 11">Multi-pass membrane protein</topology>
    </subcellularLocation>
</comment>
<evidence type="ECO:0000256" key="3">
    <source>
        <dbReference type="ARBA" id="ARBA00022448"/>
    </source>
</evidence>
<evidence type="ECO:0000313" key="16">
    <source>
        <dbReference type="EMBL" id="SON54585.1"/>
    </source>
</evidence>
<dbReference type="GO" id="GO:0015232">
    <property type="term" value="F:heme transmembrane transporter activity"/>
    <property type="evidence" value="ECO:0007669"/>
    <property type="project" value="InterPro"/>
</dbReference>
<evidence type="ECO:0000256" key="4">
    <source>
        <dbReference type="ARBA" id="ARBA00022452"/>
    </source>
</evidence>
<name>A0A2C9D505_9HYPH</name>
<dbReference type="PANTHER" id="PTHR30069:SF41">
    <property type="entry name" value="HEME_HEMOPEXIN UTILIZATION PROTEIN C"/>
    <property type="match status" value="1"/>
</dbReference>
<feature type="domain" description="TonB-dependent receptor-like beta-barrel" evidence="14">
    <location>
        <begin position="275"/>
        <end position="664"/>
    </location>
</feature>
<feature type="signal peptide" evidence="13">
    <location>
        <begin position="1"/>
        <end position="29"/>
    </location>
</feature>
<dbReference type="PROSITE" id="PS52016">
    <property type="entry name" value="TONB_DEPENDENT_REC_3"/>
    <property type="match status" value="1"/>
</dbReference>
<dbReference type="Gene3D" id="2.170.130.10">
    <property type="entry name" value="TonB-dependent receptor, plug domain"/>
    <property type="match status" value="1"/>
</dbReference>
<keyword evidence="8 11" id="KW-0472">Membrane</keyword>
<evidence type="ECO:0000259" key="14">
    <source>
        <dbReference type="Pfam" id="PF00593"/>
    </source>
</evidence>
<dbReference type="GO" id="GO:0015344">
    <property type="term" value="F:siderophore uptake transmembrane transporter activity"/>
    <property type="evidence" value="ECO:0007669"/>
    <property type="project" value="TreeGrafter"/>
</dbReference>
<keyword evidence="3 11" id="KW-0813">Transport</keyword>
<dbReference type="EMBL" id="LT960614">
    <property type="protein sequence ID" value="SON54585.1"/>
    <property type="molecule type" value="Genomic_DNA"/>
</dbReference>
<gene>
    <name evidence="16" type="primary">btuB</name>
    <name evidence="16" type="ORF">HDIA_1044</name>
</gene>
<dbReference type="InterPro" id="IPR012910">
    <property type="entry name" value="Plug_dom"/>
</dbReference>
<proteinExistence type="inferred from homology"/>
<evidence type="ECO:0000256" key="1">
    <source>
        <dbReference type="ARBA" id="ARBA00004571"/>
    </source>
</evidence>
<feature type="domain" description="TonB-dependent receptor plug" evidence="15">
    <location>
        <begin position="68"/>
        <end position="175"/>
    </location>
</feature>
<dbReference type="NCBIfam" id="TIGR01786">
    <property type="entry name" value="TonB-hemlactrns"/>
    <property type="match status" value="1"/>
</dbReference>
<dbReference type="Pfam" id="PF00593">
    <property type="entry name" value="TonB_dep_Rec_b-barrel"/>
    <property type="match status" value="1"/>
</dbReference>
<dbReference type="InterPro" id="IPR037066">
    <property type="entry name" value="Plug_dom_sf"/>
</dbReference>
<dbReference type="InterPro" id="IPR011276">
    <property type="entry name" value="TonB_haem/Hb_rcpt"/>
</dbReference>
<dbReference type="KEGG" id="hdi:HDIA_1044"/>
<evidence type="ECO:0000256" key="10">
    <source>
        <dbReference type="ARBA" id="ARBA00023237"/>
    </source>
</evidence>
<evidence type="ECO:0000256" key="9">
    <source>
        <dbReference type="ARBA" id="ARBA00023170"/>
    </source>
</evidence>
<dbReference type="InterPro" id="IPR036942">
    <property type="entry name" value="Beta-barrel_TonB_sf"/>
</dbReference>
<keyword evidence="9" id="KW-0675">Receptor</keyword>
<dbReference type="InterPro" id="IPR039426">
    <property type="entry name" value="TonB-dep_rcpt-like"/>
</dbReference>
<keyword evidence="7 12" id="KW-0798">TonB box</keyword>
<feature type="chain" id="PRO_5013242893" evidence="13">
    <location>
        <begin position="30"/>
        <end position="693"/>
    </location>
</feature>
<keyword evidence="10 11" id="KW-0998">Cell outer membrane</keyword>
<evidence type="ECO:0000313" key="17">
    <source>
        <dbReference type="Proteomes" id="UP000223606"/>
    </source>
</evidence>